<sequence length="216" mass="24892">MDELSDLKIIDSWKKNTQPWIKAIENSEIETRQQVTNHVIIKEILASQPKKVLDIGCGEGWLVRTLESAGIDTLGIDAVPEFIEYGQSKKQGRFKLLSFESLTYQALQEKFDIIICNFSLIGKEVVDYLFNKFSELLSQNGRVIIQTLHPVTSCGNLPYQDGWRKGSWQGFSKEFMDPAPWYFRTVEAWQKLFIDNGFSIDKMIEPVYKKIIGLFL</sequence>
<dbReference type="SUPFAM" id="SSF53335">
    <property type="entry name" value="S-adenosyl-L-methionine-dependent methyltransferases"/>
    <property type="match status" value="1"/>
</dbReference>
<evidence type="ECO:0000313" key="1">
    <source>
        <dbReference type="EMBL" id="ODN43977.1"/>
    </source>
</evidence>
<name>A0ABX3A533_9GAMM</name>
<dbReference type="GO" id="GO:0008168">
    <property type="term" value="F:methyltransferase activity"/>
    <property type="evidence" value="ECO:0007669"/>
    <property type="project" value="UniProtKB-KW"/>
</dbReference>
<protein>
    <submittedName>
        <fullName evidence="1">Methyltransferase type 12</fullName>
    </submittedName>
</protein>
<dbReference type="CDD" id="cd02440">
    <property type="entry name" value="AdoMet_MTases"/>
    <property type="match status" value="1"/>
</dbReference>
<accession>A0ABX3A533</accession>
<reference evidence="1 2" key="1">
    <citation type="submission" date="2016-08" db="EMBL/GenBank/DDBJ databases">
        <title>Draft genome sequence of Candidatus Piscirickettsia litoralis, from seawater.</title>
        <authorList>
            <person name="Wan X."/>
            <person name="Lee A.J."/>
            <person name="Hou S."/>
            <person name="Donachie S.P."/>
        </authorList>
    </citation>
    <scope>NUCLEOTIDE SEQUENCE [LARGE SCALE GENOMIC DNA]</scope>
    <source>
        <strain evidence="1 2">Y2</strain>
    </source>
</reference>
<dbReference type="EMBL" id="MDTU01000001">
    <property type="protein sequence ID" value="ODN43977.1"/>
    <property type="molecule type" value="Genomic_DNA"/>
</dbReference>
<organism evidence="1 2">
    <name type="scientific">Piscirickettsia litoralis</name>
    <dbReference type="NCBI Taxonomy" id="1891921"/>
    <lineage>
        <taxon>Bacteria</taxon>
        <taxon>Pseudomonadati</taxon>
        <taxon>Pseudomonadota</taxon>
        <taxon>Gammaproteobacteria</taxon>
        <taxon>Thiotrichales</taxon>
        <taxon>Piscirickettsiaceae</taxon>
        <taxon>Piscirickettsia</taxon>
    </lineage>
</organism>
<dbReference type="GO" id="GO:0032259">
    <property type="term" value="P:methylation"/>
    <property type="evidence" value="ECO:0007669"/>
    <property type="project" value="UniProtKB-KW"/>
</dbReference>
<dbReference type="Gene3D" id="3.40.50.150">
    <property type="entry name" value="Vaccinia Virus protein VP39"/>
    <property type="match status" value="1"/>
</dbReference>
<keyword evidence="1" id="KW-0489">Methyltransferase</keyword>
<dbReference type="PANTHER" id="PTHR43861:SF1">
    <property type="entry name" value="TRANS-ACONITATE 2-METHYLTRANSFERASE"/>
    <property type="match status" value="1"/>
</dbReference>
<comment type="caution">
    <text evidence="1">The sequence shown here is derived from an EMBL/GenBank/DDBJ whole genome shotgun (WGS) entry which is preliminary data.</text>
</comment>
<evidence type="ECO:0000313" key="2">
    <source>
        <dbReference type="Proteomes" id="UP000094329"/>
    </source>
</evidence>
<dbReference type="Proteomes" id="UP000094329">
    <property type="component" value="Unassembled WGS sequence"/>
</dbReference>
<gene>
    <name evidence="1" type="ORF">BGC07_01605</name>
</gene>
<dbReference type="InterPro" id="IPR029063">
    <property type="entry name" value="SAM-dependent_MTases_sf"/>
</dbReference>
<proteinExistence type="predicted"/>
<keyword evidence="1" id="KW-0808">Transferase</keyword>
<dbReference type="PANTHER" id="PTHR43861">
    <property type="entry name" value="TRANS-ACONITATE 2-METHYLTRANSFERASE-RELATED"/>
    <property type="match status" value="1"/>
</dbReference>
<keyword evidence="2" id="KW-1185">Reference proteome</keyword>
<dbReference type="Pfam" id="PF13489">
    <property type="entry name" value="Methyltransf_23"/>
    <property type="match status" value="1"/>
</dbReference>